<evidence type="ECO:0000256" key="1">
    <source>
        <dbReference type="ARBA" id="ARBA00008520"/>
    </source>
</evidence>
<dbReference type="PANTHER" id="PTHR43649:SF34">
    <property type="entry name" value="ABC TRANSPORTER PERIPLASMIC-BINDING PROTEIN YCJN-RELATED"/>
    <property type="match status" value="1"/>
</dbReference>
<evidence type="ECO:0000313" key="5">
    <source>
        <dbReference type="EMBL" id="OYR09860.1"/>
    </source>
</evidence>
<keyword evidence="3 4" id="KW-0732">Signal</keyword>
<dbReference type="OrthoDB" id="9812682at2"/>
<dbReference type="Proteomes" id="UP000216345">
    <property type="component" value="Unassembled WGS sequence"/>
</dbReference>
<feature type="signal peptide" evidence="4">
    <location>
        <begin position="1"/>
        <end position="24"/>
    </location>
</feature>
<keyword evidence="6" id="KW-1185">Reference proteome</keyword>
<accession>A0A256F538</accession>
<protein>
    <submittedName>
        <fullName evidence="5">Extracellular solute-binding protein family 1</fullName>
    </submittedName>
</protein>
<proteinExistence type="inferred from homology"/>
<dbReference type="PANTHER" id="PTHR43649">
    <property type="entry name" value="ARABINOSE-BINDING PROTEIN-RELATED"/>
    <property type="match status" value="1"/>
</dbReference>
<dbReference type="InterPro" id="IPR050490">
    <property type="entry name" value="Bact_solute-bd_prot1"/>
</dbReference>
<keyword evidence="2" id="KW-0813">Transport</keyword>
<dbReference type="AlphaFoldDB" id="A0A256F538"/>
<evidence type="ECO:0000256" key="2">
    <source>
        <dbReference type="ARBA" id="ARBA00022448"/>
    </source>
</evidence>
<comment type="similarity">
    <text evidence="1">Belongs to the bacterial solute-binding protein 1 family.</text>
</comment>
<feature type="chain" id="PRO_5012897551" evidence="4">
    <location>
        <begin position="25"/>
        <end position="439"/>
    </location>
</feature>
<dbReference type="Gene3D" id="3.40.190.10">
    <property type="entry name" value="Periplasmic binding protein-like II"/>
    <property type="match status" value="2"/>
</dbReference>
<evidence type="ECO:0000256" key="4">
    <source>
        <dbReference type="SAM" id="SignalP"/>
    </source>
</evidence>
<gene>
    <name evidence="5" type="ORF">CEV32_2293</name>
</gene>
<dbReference type="SUPFAM" id="SSF53850">
    <property type="entry name" value="Periplasmic binding protein-like II"/>
    <property type="match status" value="1"/>
</dbReference>
<name>A0A256F538_9HYPH</name>
<reference evidence="5 6" key="1">
    <citation type="submission" date="2017-07" db="EMBL/GenBank/DDBJ databases">
        <title>Phylogenetic study on the rhizospheric bacterium Ochrobactrum sp. A44.</title>
        <authorList>
            <person name="Krzyzanowska D.M."/>
            <person name="Ossowicki A."/>
            <person name="Rajewska M."/>
            <person name="Maciag T."/>
            <person name="Kaczynski Z."/>
            <person name="Czerwicka M."/>
            <person name="Jafra S."/>
        </authorList>
    </citation>
    <scope>NUCLEOTIDE SEQUENCE [LARGE SCALE GENOMIC DNA]</scope>
    <source>
        <strain evidence="5 6">PR17</strain>
    </source>
</reference>
<dbReference type="eggNOG" id="COG1653">
    <property type="taxonomic scope" value="Bacteria"/>
</dbReference>
<organism evidence="5 6">
    <name type="scientific">Brucella rhizosphaerae</name>
    <dbReference type="NCBI Taxonomy" id="571254"/>
    <lineage>
        <taxon>Bacteria</taxon>
        <taxon>Pseudomonadati</taxon>
        <taxon>Pseudomonadota</taxon>
        <taxon>Alphaproteobacteria</taxon>
        <taxon>Hyphomicrobiales</taxon>
        <taxon>Brucellaceae</taxon>
        <taxon>Brucella/Ochrobactrum group</taxon>
        <taxon>Brucella</taxon>
    </lineage>
</organism>
<evidence type="ECO:0000313" key="6">
    <source>
        <dbReference type="Proteomes" id="UP000216345"/>
    </source>
</evidence>
<dbReference type="EMBL" id="NNRK01000034">
    <property type="protein sequence ID" value="OYR09860.1"/>
    <property type="molecule type" value="Genomic_DNA"/>
</dbReference>
<evidence type="ECO:0000256" key="3">
    <source>
        <dbReference type="ARBA" id="ARBA00022729"/>
    </source>
</evidence>
<comment type="caution">
    <text evidence="5">The sequence shown here is derived from an EMBL/GenBank/DDBJ whole genome shotgun (WGS) entry which is preliminary data.</text>
</comment>
<sequence>MRNFTTSVLAGSVLLAAGMVSAGAAELPGKFEGVTIDAKLIGGQQYEALYSRIADWEKATGAKVNILSKKNHFELDKEIKSDIASGSINWCVGSNHSSFAPQYPTLYADLNGLLPKEEIEGFVPSVIKASTLNDKLIMLPRAQFDVSALYYQKGLYEDDAKKAAFKEKYGYDLAPPKTWKEVSDQAVFFADPPNFYGTQFAGKEEAINGRFYEMLVAEGGEYLDKDGKPAFNSEAGVRALDWFVNVYKAKAVPAGTTNYLWDELGAGFASGTIALNLDWPGWATYFNDPKSSKVAGNVGIVPPPTGSSGKRTGWSGHHGFSVTETCSNKEAAASLVWFLTNEDSQKQESAAGTLPTRTAVWDYVIEQAASDPYKKEVLSVFQETAKTAFPVPQTPSWIEISNAVYPELQAAILGDKTSQQALDDAAKKATQILEDAGEL</sequence>
<dbReference type="RefSeq" id="WP_094578816.1">
    <property type="nucleotide sequence ID" value="NZ_JBHEEL010000006.1"/>
</dbReference>